<dbReference type="Gene3D" id="1.10.10.60">
    <property type="entry name" value="Homeodomain-like"/>
    <property type="match status" value="2"/>
</dbReference>
<dbReference type="PRINTS" id="PR00032">
    <property type="entry name" value="HTHARAC"/>
</dbReference>
<dbReference type="PANTHER" id="PTHR42713:SF3">
    <property type="entry name" value="TRANSCRIPTIONAL REGULATORY PROTEIN HPTR"/>
    <property type="match status" value="1"/>
</dbReference>
<evidence type="ECO:0000256" key="6">
    <source>
        <dbReference type="ARBA" id="ARBA00023125"/>
    </source>
</evidence>
<dbReference type="OrthoDB" id="342399at2"/>
<keyword evidence="2" id="KW-0963">Cytoplasm</keyword>
<dbReference type="InterPro" id="IPR018062">
    <property type="entry name" value="HTH_AraC-typ_CS"/>
</dbReference>
<dbReference type="Proteomes" id="UP000053750">
    <property type="component" value="Unassembled WGS sequence"/>
</dbReference>
<keyword evidence="3 8" id="KW-0597">Phosphoprotein</keyword>
<evidence type="ECO:0000259" key="9">
    <source>
        <dbReference type="PROSITE" id="PS01124"/>
    </source>
</evidence>
<keyword evidence="7" id="KW-0804">Transcription</keyword>
<dbReference type="GO" id="GO:0000160">
    <property type="term" value="P:phosphorelay signal transduction system"/>
    <property type="evidence" value="ECO:0007669"/>
    <property type="project" value="UniProtKB-KW"/>
</dbReference>
<dbReference type="SUPFAM" id="SSF46689">
    <property type="entry name" value="Homeodomain-like"/>
    <property type="match status" value="2"/>
</dbReference>
<name>A0A9W5S100_9BACL</name>
<organism evidence="11 12">
    <name type="scientific">Paenibacillus darwinianus</name>
    <dbReference type="NCBI Taxonomy" id="1380763"/>
    <lineage>
        <taxon>Bacteria</taxon>
        <taxon>Bacillati</taxon>
        <taxon>Bacillota</taxon>
        <taxon>Bacilli</taxon>
        <taxon>Bacillales</taxon>
        <taxon>Paenibacillaceae</taxon>
        <taxon>Paenibacillus</taxon>
    </lineage>
</organism>
<dbReference type="EMBL" id="JFHU01000159">
    <property type="protein sequence ID" value="EXX87340.1"/>
    <property type="molecule type" value="Genomic_DNA"/>
</dbReference>
<dbReference type="InterPro" id="IPR011006">
    <property type="entry name" value="CheY-like_superfamily"/>
</dbReference>
<evidence type="ECO:0000256" key="5">
    <source>
        <dbReference type="ARBA" id="ARBA00023015"/>
    </source>
</evidence>
<evidence type="ECO:0000256" key="7">
    <source>
        <dbReference type="ARBA" id="ARBA00023163"/>
    </source>
</evidence>
<comment type="subcellular location">
    <subcellularLocation>
        <location evidence="1">Cytoplasm</location>
    </subcellularLocation>
</comment>
<dbReference type="PROSITE" id="PS50110">
    <property type="entry name" value="RESPONSE_REGULATORY"/>
    <property type="match status" value="1"/>
</dbReference>
<evidence type="ECO:0000259" key="10">
    <source>
        <dbReference type="PROSITE" id="PS50110"/>
    </source>
</evidence>
<dbReference type="PROSITE" id="PS01124">
    <property type="entry name" value="HTH_ARAC_FAMILY_2"/>
    <property type="match status" value="1"/>
</dbReference>
<dbReference type="InterPro" id="IPR018060">
    <property type="entry name" value="HTH_AraC"/>
</dbReference>
<sequence length="538" mass="62071">MFRVLLVDDEAGVRNSIKAKINWEAAGFRIEYEASNGEEALRILNSQPLPDLVMTDIRMPQMDGIALIKACKERYPLVRTVVLSGYSDFEYTKAAIQLGVKDYLLKPVVRSELSDLLSKLALELEEDRHQQQRKQMDRIQSRQQLQILQEQLLLQLVNNEMFSLAAVKERMYQLQLSSLAVDNLYMQVVTLEMRIPQGRIGEWHDRKDLLQLSFQMMGREMAEKEGRIFPFQDVSQPAMLHFLFLLDDTKALDGFAARFVRELKRKIKQYLRLDSAAGIGEPFQGLNRIKNGYASSMLSWSQSTIEETAVSGDKRTLELTNAFTPELERKLMLAIENLDIRAFTRQVHALFTTDRDTPMMSFTFMTFRIILLFIAIAKKFELGNSSLQKHLFHCQMTVWDHRSREQVLEQLDELAHLVMDEVKKTRFAGGQTLAEAIRKYVDENFSYELTLSSLAEMFHLNETYLSGLFKQNAGITFSDYVTKLRMTKAEQLLGESGLKLTDIATLVGYSSSSYFSTSFKKYYGMSPKEYREQVINKK</sequence>
<dbReference type="GO" id="GO:0043565">
    <property type="term" value="F:sequence-specific DNA binding"/>
    <property type="evidence" value="ECO:0007669"/>
    <property type="project" value="InterPro"/>
</dbReference>
<dbReference type="SMART" id="SM00448">
    <property type="entry name" value="REC"/>
    <property type="match status" value="1"/>
</dbReference>
<dbReference type="RefSeq" id="WP_036585862.1">
    <property type="nucleotide sequence ID" value="NZ_KK082153.1"/>
</dbReference>
<proteinExistence type="predicted"/>
<dbReference type="CDD" id="cd17536">
    <property type="entry name" value="REC_YesN-like"/>
    <property type="match status" value="1"/>
</dbReference>
<evidence type="ECO:0000256" key="2">
    <source>
        <dbReference type="ARBA" id="ARBA00022490"/>
    </source>
</evidence>
<feature type="modified residue" description="4-aspartylphosphate" evidence="8">
    <location>
        <position position="56"/>
    </location>
</feature>
<dbReference type="InterPro" id="IPR051552">
    <property type="entry name" value="HptR"/>
</dbReference>
<dbReference type="InterPro" id="IPR001789">
    <property type="entry name" value="Sig_transdc_resp-reg_receiver"/>
</dbReference>
<dbReference type="InterPro" id="IPR020449">
    <property type="entry name" value="Tscrpt_reg_AraC-type_HTH"/>
</dbReference>
<evidence type="ECO:0000313" key="11">
    <source>
        <dbReference type="EMBL" id="EXX87340.1"/>
    </source>
</evidence>
<dbReference type="GO" id="GO:0003700">
    <property type="term" value="F:DNA-binding transcription factor activity"/>
    <property type="evidence" value="ECO:0007669"/>
    <property type="project" value="InterPro"/>
</dbReference>
<reference evidence="11 12" key="1">
    <citation type="submission" date="2014-02" db="EMBL/GenBank/DDBJ databases">
        <title>Genome sequence of Paenibacillus darwinianus reveals adaptive mechanisms for survival in Antarctic soils.</title>
        <authorList>
            <person name="Dsouza M."/>
            <person name="Taylor M.W."/>
            <person name="Turner S.J."/>
            <person name="Aislabie J."/>
        </authorList>
    </citation>
    <scope>NUCLEOTIDE SEQUENCE [LARGE SCALE GENOMIC DNA]</scope>
    <source>
        <strain evidence="11 12">CE1</strain>
    </source>
</reference>
<dbReference type="PROSITE" id="PS00041">
    <property type="entry name" value="HTH_ARAC_FAMILY_1"/>
    <property type="match status" value="1"/>
</dbReference>
<dbReference type="PANTHER" id="PTHR42713">
    <property type="entry name" value="HISTIDINE KINASE-RELATED"/>
    <property type="match status" value="1"/>
</dbReference>
<dbReference type="SMART" id="SM00342">
    <property type="entry name" value="HTH_ARAC"/>
    <property type="match status" value="1"/>
</dbReference>
<keyword evidence="4" id="KW-0902">Two-component regulatory system</keyword>
<dbReference type="Pfam" id="PF00072">
    <property type="entry name" value="Response_reg"/>
    <property type="match status" value="1"/>
</dbReference>
<evidence type="ECO:0000256" key="1">
    <source>
        <dbReference type="ARBA" id="ARBA00004496"/>
    </source>
</evidence>
<keyword evidence="5" id="KW-0805">Transcription regulation</keyword>
<dbReference type="GO" id="GO:0005737">
    <property type="term" value="C:cytoplasm"/>
    <property type="evidence" value="ECO:0007669"/>
    <property type="project" value="UniProtKB-SubCell"/>
</dbReference>
<gene>
    <name evidence="11" type="ORF">BG53_04325</name>
</gene>
<evidence type="ECO:0000313" key="12">
    <source>
        <dbReference type="Proteomes" id="UP000053750"/>
    </source>
</evidence>
<dbReference type="AlphaFoldDB" id="A0A9W5S100"/>
<protein>
    <recommendedName>
        <fullName evidence="13">AraC family transcriptional regulator</fullName>
    </recommendedName>
</protein>
<comment type="caution">
    <text evidence="11">The sequence shown here is derived from an EMBL/GenBank/DDBJ whole genome shotgun (WGS) entry which is preliminary data.</text>
</comment>
<feature type="domain" description="HTH araC/xylS-type" evidence="9">
    <location>
        <begin position="435"/>
        <end position="533"/>
    </location>
</feature>
<evidence type="ECO:0000256" key="3">
    <source>
        <dbReference type="ARBA" id="ARBA00022553"/>
    </source>
</evidence>
<keyword evidence="6" id="KW-0238">DNA-binding</keyword>
<keyword evidence="12" id="KW-1185">Reference proteome</keyword>
<dbReference type="SUPFAM" id="SSF52172">
    <property type="entry name" value="CheY-like"/>
    <property type="match status" value="1"/>
</dbReference>
<dbReference type="Pfam" id="PF12833">
    <property type="entry name" value="HTH_18"/>
    <property type="match status" value="1"/>
</dbReference>
<evidence type="ECO:0000256" key="4">
    <source>
        <dbReference type="ARBA" id="ARBA00023012"/>
    </source>
</evidence>
<feature type="domain" description="Response regulatory" evidence="10">
    <location>
        <begin position="3"/>
        <end position="121"/>
    </location>
</feature>
<dbReference type="InterPro" id="IPR009057">
    <property type="entry name" value="Homeodomain-like_sf"/>
</dbReference>
<accession>A0A9W5S100</accession>
<evidence type="ECO:0000256" key="8">
    <source>
        <dbReference type="PROSITE-ProRule" id="PRU00169"/>
    </source>
</evidence>
<dbReference type="Gene3D" id="3.40.50.2300">
    <property type="match status" value="1"/>
</dbReference>
<evidence type="ECO:0008006" key="13">
    <source>
        <dbReference type="Google" id="ProtNLM"/>
    </source>
</evidence>